<sequence length="124" mass="14077">MHISENEQKAPPVAPSKLRLDNLAPVLIEVSIADMEPFTKAESYFTDAKLYLSYSEMQETVPSKLWTSQLIKEVRSKLTHSKSNAEDFSKLTIGEVPNNENHKSKKPSYSPVFPHVAWSDEKDK</sequence>
<evidence type="ECO:0000313" key="2">
    <source>
        <dbReference type="EMBL" id="KAL0427599.1"/>
    </source>
</evidence>
<dbReference type="AlphaFoldDB" id="A0AAW2VCY5"/>
<protein>
    <submittedName>
        <fullName evidence="2">Uncharacterized protein</fullName>
    </submittedName>
</protein>
<evidence type="ECO:0000256" key="1">
    <source>
        <dbReference type="SAM" id="MobiDB-lite"/>
    </source>
</evidence>
<comment type="caution">
    <text evidence="2">The sequence shown here is derived from an EMBL/GenBank/DDBJ whole genome shotgun (WGS) entry which is preliminary data.</text>
</comment>
<feature type="region of interest" description="Disordered" evidence="1">
    <location>
        <begin position="90"/>
        <end position="124"/>
    </location>
</feature>
<dbReference type="EMBL" id="JACGWN010000010">
    <property type="protein sequence ID" value="KAL0427599.1"/>
    <property type="molecule type" value="Genomic_DNA"/>
</dbReference>
<reference evidence="2" key="1">
    <citation type="submission" date="2020-06" db="EMBL/GenBank/DDBJ databases">
        <authorList>
            <person name="Li T."/>
            <person name="Hu X."/>
            <person name="Zhang T."/>
            <person name="Song X."/>
            <person name="Zhang H."/>
            <person name="Dai N."/>
            <person name="Sheng W."/>
            <person name="Hou X."/>
            <person name="Wei L."/>
        </authorList>
    </citation>
    <scope>NUCLEOTIDE SEQUENCE</scope>
    <source>
        <strain evidence="2">KEN1</strain>
        <tissue evidence="2">Leaf</tissue>
    </source>
</reference>
<name>A0AAW2VCY5_9LAMI</name>
<accession>A0AAW2VCY5</accession>
<reference evidence="2" key="2">
    <citation type="journal article" date="2024" name="Plant">
        <title>Genomic evolution and insights into agronomic trait innovations of Sesamum species.</title>
        <authorList>
            <person name="Miao H."/>
            <person name="Wang L."/>
            <person name="Qu L."/>
            <person name="Liu H."/>
            <person name="Sun Y."/>
            <person name="Le M."/>
            <person name="Wang Q."/>
            <person name="Wei S."/>
            <person name="Zheng Y."/>
            <person name="Lin W."/>
            <person name="Duan Y."/>
            <person name="Cao H."/>
            <person name="Xiong S."/>
            <person name="Wang X."/>
            <person name="Wei L."/>
            <person name="Li C."/>
            <person name="Ma Q."/>
            <person name="Ju M."/>
            <person name="Zhao R."/>
            <person name="Li G."/>
            <person name="Mu C."/>
            <person name="Tian Q."/>
            <person name="Mei H."/>
            <person name="Zhang T."/>
            <person name="Gao T."/>
            <person name="Zhang H."/>
        </authorList>
    </citation>
    <scope>NUCLEOTIDE SEQUENCE</scope>
    <source>
        <strain evidence="2">KEN1</strain>
    </source>
</reference>
<proteinExistence type="predicted"/>
<gene>
    <name evidence="2" type="ORF">Slati_2934700</name>
</gene>
<organism evidence="2">
    <name type="scientific">Sesamum latifolium</name>
    <dbReference type="NCBI Taxonomy" id="2727402"/>
    <lineage>
        <taxon>Eukaryota</taxon>
        <taxon>Viridiplantae</taxon>
        <taxon>Streptophyta</taxon>
        <taxon>Embryophyta</taxon>
        <taxon>Tracheophyta</taxon>
        <taxon>Spermatophyta</taxon>
        <taxon>Magnoliopsida</taxon>
        <taxon>eudicotyledons</taxon>
        <taxon>Gunneridae</taxon>
        <taxon>Pentapetalae</taxon>
        <taxon>asterids</taxon>
        <taxon>lamiids</taxon>
        <taxon>Lamiales</taxon>
        <taxon>Pedaliaceae</taxon>
        <taxon>Sesamum</taxon>
    </lineage>
</organism>